<dbReference type="SMART" id="SM00072">
    <property type="entry name" value="GuKc"/>
    <property type="match status" value="1"/>
</dbReference>
<reference evidence="15 16" key="1">
    <citation type="submission" date="2019-09" db="EMBL/GenBank/DDBJ databases">
        <authorList>
            <person name="Valk L.C."/>
        </authorList>
    </citation>
    <scope>NUCLEOTIDE SEQUENCE [LARGE SCALE GENOMIC DNA]</scope>
    <source>
        <strain evidence="15">GalUA</strain>
    </source>
</reference>
<evidence type="ECO:0000259" key="14">
    <source>
        <dbReference type="PROSITE" id="PS50052"/>
    </source>
</evidence>
<accession>A0A7V7QPJ7</accession>
<keyword evidence="8 13" id="KW-0547">Nucleotide-binding</keyword>
<dbReference type="EC" id="2.7.4.8" evidence="4 13"/>
<comment type="function">
    <text evidence="1 13">Essential for recycling GMP and indirectly, cGMP.</text>
</comment>
<protein>
    <recommendedName>
        <fullName evidence="5 13">Guanylate kinase</fullName>
        <ecNumber evidence="4 13">2.7.4.8</ecNumber>
    </recommendedName>
    <alternativeName>
        <fullName evidence="11 13">GMP kinase</fullName>
    </alternativeName>
</protein>
<dbReference type="Proteomes" id="UP000461768">
    <property type="component" value="Unassembled WGS sequence"/>
</dbReference>
<dbReference type="Gene3D" id="3.30.63.10">
    <property type="entry name" value="Guanylate Kinase phosphate binding domain"/>
    <property type="match status" value="1"/>
</dbReference>
<dbReference type="PROSITE" id="PS50052">
    <property type="entry name" value="GUANYLATE_KINASE_2"/>
    <property type="match status" value="1"/>
</dbReference>
<evidence type="ECO:0000256" key="4">
    <source>
        <dbReference type="ARBA" id="ARBA00012961"/>
    </source>
</evidence>
<evidence type="ECO:0000256" key="2">
    <source>
        <dbReference type="ARBA" id="ARBA00004496"/>
    </source>
</evidence>
<proteinExistence type="inferred from homology"/>
<dbReference type="Pfam" id="PF00625">
    <property type="entry name" value="Guanylate_kin"/>
    <property type="match status" value="1"/>
</dbReference>
<dbReference type="AlphaFoldDB" id="A0A7V7QPJ7"/>
<evidence type="ECO:0000256" key="11">
    <source>
        <dbReference type="ARBA" id="ARBA00030128"/>
    </source>
</evidence>
<organism evidence="15 16">
    <name type="scientific">Candidatus Galacturonatibacter soehngenii</name>
    <dbReference type="NCBI Taxonomy" id="2307010"/>
    <lineage>
        <taxon>Bacteria</taxon>
        <taxon>Bacillati</taxon>
        <taxon>Bacillota</taxon>
        <taxon>Clostridia</taxon>
        <taxon>Lachnospirales</taxon>
        <taxon>Lachnospiraceae</taxon>
        <taxon>Candidatus Galacturonatibacter</taxon>
    </lineage>
</organism>
<dbReference type="GO" id="GO:0004385">
    <property type="term" value="F:GMP kinase activity"/>
    <property type="evidence" value="ECO:0007669"/>
    <property type="project" value="UniProtKB-UniRule"/>
</dbReference>
<dbReference type="FunFam" id="3.30.63.10:FF:000005">
    <property type="entry name" value="Guanylate kinase"/>
    <property type="match status" value="1"/>
</dbReference>
<evidence type="ECO:0000256" key="8">
    <source>
        <dbReference type="ARBA" id="ARBA00022741"/>
    </source>
</evidence>
<evidence type="ECO:0000256" key="3">
    <source>
        <dbReference type="ARBA" id="ARBA00005790"/>
    </source>
</evidence>
<dbReference type="RefSeq" id="WP_151141392.1">
    <property type="nucleotide sequence ID" value="NZ_WAGX01000003.1"/>
</dbReference>
<sequence length="206" mass="23586">MNKKGILTVISGFSGAGKGTIVKGLMKRYQNYALSISATTRNPRAGETHGVEYFFKTKEEFMDMIEQDQLIEYAEYVENFYGTPKAYVDSQLESGKDVILEIEIQGALKVKEKFPDTLLLFVTPPSMQELKQRLVGRGTEDSKTIDCRLKRAVLEAEGIDQYDYLIINDDLEECIVRTHNIIQSEHCRVSRNNCNIEQIKEELKKF</sequence>
<dbReference type="EMBL" id="WAGX01000003">
    <property type="protein sequence ID" value="KAB1440668.1"/>
    <property type="molecule type" value="Genomic_DNA"/>
</dbReference>
<feature type="domain" description="Guanylate kinase-like" evidence="14">
    <location>
        <begin position="5"/>
        <end position="183"/>
    </location>
</feature>
<evidence type="ECO:0000256" key="13">
    <source>
        <dbReference type="HAMAP-Rule" id="MF_00328"/>
    </source>
</evidence>
<feature type="binding site" evidence="13">
    <location>
        <begin position="12"/>
        <end position="19"/>
    </location>
    <ligand>
        <name>ATP</name>
        <dbReference type="ChEBI" id="CHEBI:30616"/>
    </ligand>
</feature>
<dbReference type="InterPro" id="IPR020590">
    <property type="entry name" value="Guanylate_kinase_CS"/>
</dbReference>
<keyword evidence="10 13" id="KW-0067">ATP-binding</keyword>
<dbReference type="OrthoDB" id="9808150at2"/>
<comment type="similarity">
    <text evidence="3 13">Belongs to the guanylate kinase family.</text>
</comment>
<evidence type="ECO:0000256" key="6">
    <source>
        <dbReference type="ARBA" id="ARBA00022490"/>
    </source>
</evidence>
<evidence type="ECO:0000256" key="1">
    <source>
        <dbReference type="ARBA" id="ARBA00003531"/>
    </source>
</evidence>
<dbReference type="HAMAP" id="MF_00328">
    <property type="entry name" value="Guanylate_kinase"/>
    <property type="match status" value="1"/>
</dbReference>
<keyword evidence="16" id="KW-1185">Reference proteome</keyword>
<dbReference type="InterPro" id="IPR008144">
    <property type="entry name" value="Guanylate_kin-like_dom"/>
</dbReference>
<comment type="subcellular location">
    <subcellularLocation>
        <location evidence="2 13">Cytoplasm</location>
    </subcellularLocation>
</comment>
<dbReference type="InterPro" id="IPR017665">
    <property type="entry name" value="Guanylate_kinase"/>
</dbReference>
<dbReference type="GO" id="GO:0005524">
    <property type="term" value="F:ATP binding"/>
    <property type="evidence" value="ECO:0007669"/>
    <property type="project" value="UniProtKB-UniRule"/>
</dbReference>
<dbReference type="PANTHER" id="PTHR23117">
    <property type="entry name" value="GUANYLATE KINASE-RELATED"/>
    <property type="match status" value="1"/>
</dbReference>
<dbReference type="Gene3D" id="3.40.50.300">
    <property type="entry name" value="P-loop containing nucleotide triphosphate hydrolases"/>
    <property type="match status" value="1"/>
</dbReference>
<dbReference type="PANTHER" id="PTHR23117:SF13">
    <property type="entry name" value="GUANYLATE KINASE"/>
    <property type="match status" value="1"/>
</dbReference>
<evidence type="ECO:0000313" key="16">
    <source>
        <dbReference type="Proteomes" id="UP000461768"/>
    </source>
</evidence>
<evidence type="ECO:0000256" key="7">
    <source>
        <dbReference type="ARBA" id="ARBA00022679"/>
    </source>
</evidence>
<evidence type="ECO:0000256" key="12">
    <source>
        <dbReference type="ARBA" id="ARBA00048594"/>
    </source>
</evidence>
<dbReference type="CDD" id="cd00071">
    <property type="entry name" value="GMPK"/>
    <property type="match status" value="1"/>
</dbReference>
<name>A0A7V7QPJ7_9FIRM</name>
<evidence type="ECO:0000256" key="10">
    <source>
        <dbReference type="ARBA" id="ARBA00022840"/>
    </source>
</evidence>
<dbReference type="InterPro" id="IPR008145">
    <property type="entry name" value="GK/Ca_channel_bsu"/>
</dbReference>
<evidence type="ECO:0000313" key="15">
    <source>
        <dbReference type="EMBL" id="KAB1440668.1"/>
    </source>
</evidence>
<gene>
    <name evidence="13" type="primary">gmk</name>
    <name evidence="15" type="ORF">F7O84_02240</name>
</gene>
<keyword evidence="9 13" id="KW-0418">Kinase</keyword>
<comment type="catalytic activity">
    <reaction evidence="12 13">
        <text>GMP + ATP = GDP + ADP</text>
        <dbReference type="Rhea" id="RHEA:20780"/>
        <dbReference type="ChEBI" id="CHEBI:30616"/>
        <dbReference type="ChEBI" id="CHEBI:58115"/>
        <dbReference type="ChEBI" id="CHEBI:58189"/>
        <dbReference type="ChEBI" id="CHEBI:456216"/>
        <dbReference type="EC" id="2.7.4.8"/>
    </reaction>
</comment>
<keyword evidence="6 13" id="KW-0963">Cytoplasm</keyword>
<evidence type="ECO:0000256" key="9">
    <source>
        <dbReference type="ARBA" id="ARBA00022777"/>
    </source>
</evidence>
<dbReference type="PROSITE" id="PS00856">
    <property type="entry name" value="GUANYLATE_KINASE_1"/>
    <property type="match status" value="1"/>
</dbReference>
<dbReference type="SUPFAM" id="SSF52540">
    <property type="entry name" value="P-loop containing nucleoside triphosphate hydrolases"/>
    <property type="match status" value="1"/>
</dbReference>
<keyword evidence="7 13" id="KW-0808">Transferase</keyword>
<comment type="caution">
    <text evidence="15">The sequence shown here is derived from an EMBL/GenBank/DDBJ whole genome shotgun (WGS) entry which is preliminary data.</text>
</comment>
<dbReference type="GO" id="GO:0005829">
    <property type="term" value="C:cytosol"/>
    <property type="evidence" value="ECO:0007669"/>
    <property type="project" value="TreeGrafter"/>
</dbReference>
<reference evidence="15 16" key="2">
    <citation type="submission" date="2020-02" db="EMBL/GenBank/DDBJ databases">
        <title>Candidatus Galacturonibacter soehngenii shows hetero-acetogenic catabolism of galacturonic acid but lacks a canonical carbon monoxide dehydrogenase/acetyl-CoA synthase complex.</title>
        <authorList>
            <person name="Diender M."/>
            <person name="Stouten G.R."/>
            <person name="Petersen J.F."/>
            <person name="Nielsen P.H."/>
            <person name="Dueholm M.S."/>
            <person name="Pronk J.T."/>
            <person name="Van Loosdrecht M.C.M."/>
        </authorList>
    </citation>
    <scope>NUCLEOTIDE SEQUENCE [LARGE SCALE GENOMIC DNA]</scope>
    <source>
        <strain evidence="15">GalUA</strain>
    </source>
</reference>
<dbReference type="NCBIfam" id="TIGR03263">
    <property type="entry name" value="guanyl_kin"/>
    <property type="match status" value="1"/>
</dbReference>
<evidence type="ECO:0000256" key="5">
    <source>
        <dbReference type="ARBA" id="ARBA00016296"/>
    </source>
</evidence>
<dbReference type="InterPro" id="IPR027417">
    <property type="entry name" value="P-loop_NTPase"/>
</dbReference>